<accession>A0ABS3HHQ4</accession>
<evidence type="ECO:0000313" key="3">
    <source>
        <dbReference type="Proteomes" id="UP000664495"/>
    </source>
</evidence>
<evidence type="ECO:0000256" key="1">
    <source>
        <dbReference type="SAM" id="MobiDB-lite"/>
    </source>
</evidence>
<dbReference type="EMBL" id="JAFLVR010000027">
    <property type="protein sequence ID" value="MBO0452975.1"/>
    <property type="molecule type" value="Genomic_DNA"/>
</dbReference>
<keyword evidence="3" id="KW-1185">Reference proteome</keyword>
<name>A0ABS3HHQ4_9ENTE</name>
<evidence type="ECO:0000313" key="2">
    <source>
        <dbReference type="EMBL" id="MBO0452975.1"/>
    </source>
</evidence>
<dbReference type="RefSeq" id="WP_207108748.1">
    <property type="nucleotide sequence ID" value="NZ_JAFLVR010000027.1"/>
</dbReference>
<comment type="caution">
    <text evidence="2">The sequence shown here is derived from an EMBL/GenBank/DDBJ whole genome shotgun (WGS) entry which is preliminary data.</text>
</comment>
<feature type="compositionally biased region" description="Acidic residues" evidence="1">
    <location>
        <begin position="38"/>
        <end position="47"/>
    </location>
</feature>
<reference evidence="2 3" key="1">
    <citation type="submission" date="2021-03" db="EMBL/GenBank/DDBJ databases">
        <title>Enterococcal diversity collection.</title>
        <authorList>
            <person name="Gilmore M.S."/>
            <person name="Schwartzman J."/>
            <person name="Van Tyne D."/>
            <person name="Martin M."/>
            <person name="Earl A.M."/>
            <person name="Manson A.L."/>
            <person name="Straub T."/>
            <person name="Salamzade R."/>
            <person name="Saavedra J."/>
            <person name="Lebreton F."/>
            <person name="Prichula J."/>
            <person name="Schaufler K."/>
            <person name="Gaca A."/>
            <person name="Sgardioli B."/>
            <person name="Wagenaar J."/>
            <person name="Strong T."/>
        </authorList>
    </citation>
    <scope>NUCLEOTIDE SEQUENCE [LARGE SCALE GENOMIC DNA]</scope>
    <source>
        <strain evidence="2 3">MJM16</strain>
    </source>
</reference>
<gene>
    <name evidence="2" type="ORF">JZO85_11880</name>
</gene>
<dbReference type="Proteomes" id="UP000664495">
    <property type="component" value="Unassembled WGS sequence"/>
</dbReference>
<protein>
    <submittedName>
        <fullName evidence="2">Uncharacterized protein</fullName>
    </submittedName>
</protein>
<sequence length="1086" mass="119854">MKKVISILTIFFILSTLLQPFVGYAFDGDEAASTLTSSEDEQAESADETQRIEESSEEVVPFDENENVTTLDEVYYPWENDDRLRITLDSGNAAYVTHNAARVALVSNGLGGIETHFEIRKLVSLDDWRPVASFVLTGSSTSSSRAIRWVTGLEPGTTYQVRWYFYHINPNLRRVGHMTTFTTAGRPAMQAPVVTDTTINSATFTQSVAINANDSKYLPTKLDLYLTNKSTGVVQTLSYPMSQVTLGYSNQNEINSLRFTINSLAENTEYSLQTVLWTGTGREVGSDDVTLPQTIDSNRSNSVTFRTGLDELAITTESIELPLGSHSATIDAKRMIKEVKLQGNVINSNQYSAELINSIETLNPGSRRAEIKVDYGVYSSVVSVPVTIVWGSSIRVLGSWSASTDMRTIGAYTWHPNEGITYVPGQIASSLTTNSLPQAGNNTAAKLSLFSGNQDITIGTTASNFEFEIKGNETPNTALDNFKAKTNQQGMRTASVGDVVESWHIYQNNEASDNNILTNRQWNVLMENEEIVDHAGGKNSIYYEITSTGFRPLVVNQSTGIAGTITRHTTNNELEQQIADYLNLPSGVAPVSFVDYPDRSQLGETTGIIRVSETLNSGKRLFYDITVDFTVTTRDNSLAVEANPQQVQLGTTMEMIDVRTLISRVTFDGIGLNPDEYSLELRGEIDTSIPGSNRQLPVRITYGTYTTEMTVPIEVIWGNSLRISGSWSNSNDFRTVAAYTWHPNYGITYVPGQGASSLTSFALTQVGATIFSRLNIFSGAGDITIGKSTRKDSFELAGGETPSTFVEKFRTQTNGSNRFEASIGDVVESWHLYKSGQDTGNSITSGREWNIQMVDESMTDQTGGLNSVYYELTESGYRPLVVNQTTGIEAEITRHTTDTELDACVSDYLDLPNGVAIVGFEEYPDRSSLGETQGKIKVEEQLLSGKKIQYEVEVDFSVVASDEDWIEVTIPLEMMFYGTSNIESGIQSIASPEYSFTNHSTVPVKLSIDSIQNETNINRLLLLHLHGEPIIYDIDIIVAGRVINNTAFDILMLGVDETERIGFTGDAFFFREEINPYFEIVFKVTS</sequence>
<organism evidence="2 3">
    <name type="scientific">Candidatus Enterococcus murrayae</name>
    <dbReference type="NCBI Taxonomy" id="2815321"/>
    <lineage>
        <taxon>Bacteria</taxon>
        <taxon>Bacillati</taxon>
        <taxon>Bacillota</taxon>
        <taxon>Bacilli</taxon>
        <taxon>Lactobacillales</taxon>
        <taxon>Enterococcaceae</taxon>
        <taxon>Enterococcus</taxon>
    </lineage>
</organism>
<feature type="region of interest" description="Disordered" evidence="1">
    <location>
        <begin position="33"/>
        <end position="57"/>
    </location>
</feature>
<proteinExistence type="predicted"/>